<gene>
    <name evidence="3" type="ORF">LOCC1_G008790</name>
</gene>
<dbReference type="Pfam" id="PF25545">
    <property type="entry name" value="DUF7924"/>
    <property type="match status" value="1"/>
</dbReference>
<feature type="region of interest" description="Disordered" evidence="1">
    <location>
        <begin position="1"/>
        <end position="128"/>
    </location>
</feature>
<evidence type="ECO:0000256" key="1">
    <source>
        <dbReference type="SAM" id="MobiDB-lite"/>
    </source>
</evidence>
<dbReference type="Proteomes" id="UP000443090">
    <property type="component" value="Unassembled WGS sequence"/>
</dbReference>
<keyword evidence="4" id="KW-1185">Reference proteome</keyword>
<dbReference type="AlphaFoldDB" id="A0A8H8RPZ0"/>
<dbReference type="OrthoDB" id="5132737at2759"/>
<accession>A0A8H8RPZ0</accession>
<evidence type="ECO:0000313" key="4">
    <source>
        <dbReference type="Proteomes" id="UP000443090"/>
    </source>
</evidence>
<organism evidence="3 4">
    <name type="scientific">Lachnellula occidentalis</name>
    <dbReference type="NCBI Taxonomy" id="215460"/>
    <lineage>
        <taxon>Eukaryota</taxon>
        <taxon>Fungi</taxon>
        <taxon>Dikarya</taxon>
        <taxon>Ascomycota</taxon>
        <taxon>Pezizomycotina</taxon>
        <taxon>Leotiomycetes</taxon>
        <taxon>Helotiales</taxon>
        <taxon>Lachnaceae</taxon>
        <taxon>Lachnellula</taxon>
    </lineage>
</organism>
<reference evidence="3 4" key="1">
    <citation type="submission" date="2018-05" db="EMBL/GenBank/DDBJ databases">
        <title>Genome sequencing and assembly of the regulated plant pathogen Lachnellula willkommii and related sister species for the development of diagnostic species identification markers.</title>
        <authorList>
            <person name="Giroux E."/>
            <person name="Bilodeau G."/>
        </authorList>
    </citation>
    <scope>NUCLEOTIDE SEQUENCE [LARGE SCALE GENOMIC DNA]</scope>
    <source>
        <strain evidence="3 4">CBS 160.35</strain>
    </source>
</reference>
<comment type="caution">
    <text evidence="3">The sequence shown here is derived from an EMBL/GenBank/DDBJ whole genome shotgun (WGS) entry which is preliminary data.</text>
</comment>
<feature type="compositionally biased region" description="Basic residues" evidence="1">
    <location>
        <begin position="1"/>
        <end position="10"/>
    </location>
</feature>
<sequence>MAPRQAKRNLQKLGRQCSVPKGEQARPQGIKKERPQPSPRKSPRLRRQVCTQPKDSEPKHPLSFPISKTPGKEAWYSPPAIKDRKRQRSPEDELALPSSATPSQKRPRQSPPQSPIKGTIGENAAVGDSGEEINPLEYWIRELRWPKEYFESETNMNHLLARKRSSSFRGKQSEAGSAAPSSTTPSDQKPREAKSAPYQSPQYKILLETKGSFMRKSDLGITDTSKTVCRSLLEAEQIVPGDTLFQDDLFDETCEMIHDRNEAKVIQDIARLIVPSAQSVATRGAKHLKALIESVNEGWDNSIALTKPRPQPDYAVGFKRTAFTEDQLKKIQPFIGGFSEVSLFMGTYYMYFPFLTCEVKCGAAALDVADRQNAHSMTLAMRGVVELFRVVKREKELHREILAFSVSHDDRTVRIYGHYPVMDGKKTTFYRHPIREFSFTELDGKEKWTAYKFTKNVYDIWMPSHLKRICSVIDDLPPDLDFESSKQSEAGESRLSQGLESHLSDQTSHDATSLLEEADSHSSRVGSRDVTPDTSQSQRIDGKAFKKPKKRPRRVEPHQSQDAG</sequence>
<feature type="compositionally biased region" description="Low complexity" evidence="1">
    <location>
        <begin position="177"/>
        <end position="186"/>
    </location>
</feature>
<protein>
    <recommendedName>
        <fullName evidence="2">DUF7924 domain-containing protein</fullName>
    </recommendedName>
</protein>
<name>A0A8H8RPZ0_9HELO</name>
<evidence type="ECO:0000259" key="2">
    <source>
        <dbReference type="Pfam" id="PF25545"/>
    </source>
</evidence>
<dbReference type="PANTHER" id="PTHR42470">
    <property type="entry name" value="VAST DOMAIN-CONTAINING PROTEIN"/>
    <property type="match status" value="1"/>
</dbReference>
<dbReference type="PANTHER" id="PTHR42470:SF2">
    <property type="match status" value="1"/>
</dbReference>
<dbReference type="EMBL" id="QGMI01000509">
    <property type="protein sequence ID" value="TVY39634.1"/>
    <property type="molecule type" value="Genomic_DNA"/>
</dbReference>
<proteinExistence type="predicted"/>
<evidence type="ECO:0000313" key="3">
    <source>
        <dbReference type="EMBL" id="TVY39634.1"/>
    </source>
</evidence>
<feature type="domain" description="DUF7924" evidence="2">
    <location>
        <begin position="250"/>
        <end position="473"/>
    </location>
</feature>
<feature type="compositionally biased region" description="Basic and acidic residues" evidence="1">
    <location>
        <begin position="483"/>
        <end position="492"/>
    </location>
</feature>
<dbReference type="InterPro" id="IPR057684">
    <property type="entry name" value="DUF7924"/>
</dbReference>
<feature type="compositionally biased region" description="Basic and acidic residues" evidence="1">
    <location>
        <begin position="554"/>
        <end position="564"/>
    </location>
</feature>
<feature type="region of interest" description="Disordered" evidence="1">
    <location>
        <begin position="482"/>
        <end position="564"/>
    </location>
</feature>
<feature type="compositionally biased region" description="Basic and acidic residues" evidence="1">
    <location>
        <begin position="518"/>
        <end position="531"/>
    </location>
</feature>
<feature type="region of interest" description="Disordered" evidence="1">
    <location>
        <begin position="164"/>
        <end position="201"/>
    </location>
</feature>
<feature type="compositionally biased region" description="Polar residues" evidence="1">
    <location>
        <begin position="493"/>
        <end position="511"/>
    </location>
</feature>